<reference evidence="5" key="1">
    <citation type="submission" date="2023-07" db="EMBL/GenBank/DDBJ databases">
        <authorList>
            <consortium name="AG Swart"/>
            <person name="Singh M."/>
            <person name="Singh A."/>
            <person name="Seah K."/>
            <person name="Emmerich C."/>
        </authorList>
    </citation>
    <scope>NUCLEOTIDE SEQUENCE</scope>
    <source>
        <strain evidence="5">DP1</strain>
    </source>
</reference>
<dbReference type="GO" id="GO:0008270">
    <property type="term" value="F:zinc ion binding"/>
    <property type="evidence" value="ECO:0007669"/>
    <property type="project" value="UniProtKB-KW"/>
</dbReference>
<dbReference type="Proteomes" id="UP001295684">
    <property type="component" value="Unassembled WGS sequence"/>
</dbReference>
<proteinExistence type="predicted"/>
<evidence type="ECO:0000256" key="4">
    <source>
        <dbReference type="SAM" id="MobiDB-lite"/>
    </source>
</evidence>
<evidence type="ECO:0000256" key="1">
    <source>
        <dbReference type="ARBA" id="ARBA00022723"/>
    </source>
</evidence>
<evidence type="ECO:0000256" key="3">
    <source>
        <dbReference type="ARBA" id="ARBA00022833"/>
    </source>
</evidence>
<name>A0AAD1UC51_EUPCR</name>
<dbReference type="AlphaFoldDB" id="A0AAD1UC51"/>
<dbReference type="EMBL" id="CAMPGE010007512">
    <property type="protein sequence ID" value="CAI2366428.1"/>
    <property type="molecule type" value="Genomic_DNA"/>
</dbReference>
<keyword evidence="6" id="KW-1185">Reference proteome</keyword>
<evidence type="ECO:0000313" key="6">
    <source>
        <dbReference type="Proteomes" id="UP001295684"/>
    </source>
</evidence>
<protein>
    <submittedName>
        <fullName evidence="5">Uncharacterized protein</fullName>
    </submittedName>
</protein>
<dbReference type="InterPro" id="IPR043145">
    <property type="entry name" value="Znf_ZZ_sf"/>
</dbReference>
<keyword evidence="1" id="KW-0479">Metal-binding</keyword>
<keyword evidence="2" id="KW-0863">Zinc-finger</keyword>
<comment type="caution">
    <text evidence="5">The sequence shown here is derived from an EMBL/GenBank/DDBJ whole genome shotgun (WGS) entry which is preliminary data.</text>
</comment>
<sequence length="459" mass="52028">MGKFDSPNTQDKNSTSTNQPKLTLNLMRRESRSSEPRAQDQLSKKPSKKADFKFTDLFCAIENAVNTAGPHKTVSRLISDVENTAIKPTKAFPVAKKIKRHIKEKYKKNKHVGKVFKKMCKHFDHVKKQKCRDNPIPANEFANFLGGLIFMSKSILIPHKRSIDQNDQSCVESAYNDFPNSKECFHCYGLNTRNSNNSERDSLSKTSKISDAHLNNASAPNRLTTNKTKESASKERILEERLKECTECDEEIEGDYYACSECEGYFVCPDCEEDTEHDHVFYKIRQGRKYRVEGGSCGPKVPITNFPVPDSLGVNCSDSKIDVSQVMRNFDFNKFSKSTERDDGMRKIKKALLRPAVISTPEGPLIGKTQQYVIAQFEIQNQSKHKLPKKLYLKKTSDDICGFATIEDIDALGPGESKIVQLPILLPTKLGTYKLTFSYYTQHGRKQGTDLYLTIICES</sequence>
<evidence type="ECO:0000313" key="5">
    <source>
        <dbReference type="EMBL" id="CAI2366428.1"/>
    </source>
</evidence>
<feature type="region of interest" description="Disordered" evidence="4">
    <location>
        <begin position="1"/>
        <end position="47"/>
    </location>
</feature>
<gene>
    <name evidence="5" type="ORF">ECRASSUSDP1_LOCUS7701</name>
</gene>
<feature type="compositionally biased region" description="Polar residues" evidence="4">
    <location>
        <begin position="1"/>
        <end position="22"/>
    </location>
</feature>
<keyword evidence="3" id="KW-0862">Zinc</keyword>
<dbReference type="SUPFAM" id="SSF57850">
    <property type="entry name" value="RING/U-box"/>
    <property type="match status" value="1"/>
</dbReference>
<dbReference type="Gene3D" id="3.30.60.90">
    <property type="match status" value="1"/>
</dbReference>
<organism evidence="5 6">
    <name type="scientific">Euplotes crassus</name>
    <dbReference type="NCBI Taxonomy" id="5936"/>
    <lineage>
        <taxon>Eukaryota</taxon>
        <taxon>Sar</taxon>
        <taxon>Alveolata</taxon>
        <taxon>Ciliophora</taxon>
        <taxon>Intramacronucleata</taxon>
        <taxon>Spirotrichea</taxon>
        <taxon>Hypotrichia</taxon>
        <taxon>Euplotida</taxon>
        <taxon>Euplotidae</taxon>
        <taxon>Moneuplotes</taxon>
    </lineage>
</organism>
<evidence type="ECO:0000256" key="2">
    <source>
        <dbReference type="ARBA" id="ARBA00022771"/>
    </source>
</evidence>
<feature type="compositionally biased region" description="Basic and acidic residues" evidence="4">
    <location>
        <begin position="27"/>
        <end position="38"/>
    </location>
</feature>
<accession>A0AAD1UC51</accession>